<dbReference type="Proteomes" id="UP001176521">
    <property type="component" value="Unassembled WGS sequence"/>
</dbReference>
<dbReference type="AlphaFoldDB" id="A0AAN6G9H3"/>
<comment type="caution">
    <text evidence="2">The sequence shown here is derived from an EMBL/GenBank/DDBJ whole genome shotgun (WGS) entry which is preliminary data.</text>
</comment>
<feature type="compositionally biased region" description="Polar residues" evidence="1">
    <location>
        <begin position="285"/>
        <end position="299"/>
    </location>
</feature>
<gene>
    <name evidence="2" type="ORF">OC842_004508</name>
</gene>
<feature type="compositionally biased region" description="Low complexity" evidence="1">
    <location>
        <begin position="40"/>
        <end position="52"/>
    </location>
</feature>
<proteinExistence type="predicted"/>
<reference evidence="2" key="1">
    <citation type="journal article" date="2023" name="PhytoFront">
        <title>Draft Genome Resources of Seven Strains of Tilletia horrida, Causal Agent of Kernel Smut of Rice.</title>
        <authorList>
            <person name="Khanal S."/>
            <person name="Antony Babu S."/>
            <person name="Zhou X.G."/>
        </authorList>
    </citation>
    <scope>NUCLEOTIDE SEQUENCE</scope>
    <source>
        <strain evidence="2">TX3</strain>
    </source>
</reference>
<name>A0AAN6G9H3_9BASI</name>
<evidence type="ECO:0000256" key="1">
    <source>
        <dbReference type="SAM" id="MobiDB-lite"/>
    </source>
</evidence>
<feature type="compositionally biased region" description="Low complexity" evidence="1">
    <location>
        <begin position="87"/>
        <end position="99"/>
    </location>
</feature>
<dbReference type="EMBL" id="JAPDMQ010000269">
    <property type="protein sequence ID" value="KAK0528585.1"/>
    <property type="molecule type" value="Genomic_DNA"/>
</dbReference>
<feature type="region of interest" description="Disordered" evidence="1">
    <location>
        <begin position="1"/>
        <end position="120"/>
    </location>
</feature>
<feature type="compositionally biased region" description="Polar residues" evidence="1">
    <location>
        <begin position="319"/>
        <end position="330"/>
    </location>
</feature>
<organism evidence="2 3">
    <name type="scientific">Tilletia horrida</name>
    <dbReference type="NCBI Taxonomy" id="155126"/>
    <lineage>
        <taxon>Eukaryota</taxon>
        <taxon>Fungi</taxon>
        <taxon>Dikarya</taxon>
        <taxon>Basidiomycota</taxon>
        <taxon>Ustilaginomycotina</taxon>
        <taxon>Exobasidiomycetes</taxon>
        <taxon>Tilletiales</taxon>
        <taxon>Tilletiaceae</taxon>
        <taxon>Tilletia</taxon>
    </lineage>
</organism>
<protein>
    <submittedName>
        <fullName evidence="2">Uncharacterized protein</fullName>
    </submittedName>
</protein>
<feature type="region of interest" description="Disordered" evidence="1">
    <location>
        <begin position="270"/>
        <end position="364"/>
    </location>
</feature>
<keyword evidence="3" id="KW-1185">Reference proteome</keyword>
<evidence type="ECO:0000313" key="3">
    <source>
        <dbReference type="Proteomes" id="UP001176521"/>
    </source>
</evidence>
<feature type="compositionally biased region" description="Polar residues" evidence="1">
    <location>
        <begin position="103"/>
        <end position="120"/>
    </location>
</feature>
<evidence type="ECO:0000313" key="2">
    <source>
        <dbReference type="EMBL" id="KAK0528585.1"/>
    </source>
</evidence>
<sequence length="364" mass="37785">MFHVQQHSPAKQAHGRAPGLLRSASPRKKHAHRLGDGEIASSAAGPAAHSHGIVPVKPTQRSNAKPTLGKTIDGATAKALFGGAGPSGKSASSSKGRAANPAPSKNLSTPPSNGSRFTQLPSALMTSPRRALGDKTNASPLKNISELPELPAAWDQTELIHAAPQSAEPEVSIEPPALKGILNSVALTEEELDELCTEFNRGDFARNPPVEIPEAFSDLVPCAEALSPSLRNFQAVLFNHFFRIPDEPIAWEPPSADVLRDEGRLVAVPESRTAQAQSSATASAVNSRLNKASVPSKTSGPPKLAAAATKAPTRPLTTSRKAPTSTSTSIASNSRTALSLAARSASSSTTGAAAKRPAAPRSRP</sequence>
<feature type="compositionally biased region" description="Low complexity" evidence="1">
    <location>
        <begin position="301"/>
        <end position="318"/>
    </location>
</feature>
<accession>A0AAN6G9H3</accession>
<feature type="compositionally biased region" description="Low complexity" evidence="1">
    <location>
        <begin position="273"/>
        <end position="284"/>
    </location>
</feature>
<feature type="compositionally biased region" description="Low complexity" evidence="1">
    <location>
        <begin position="331"/>
        <end position="364"/>
    </location>
</feature>